<proteinExistence type="predicted"/>
<organism evidence="1 2">
    <name type="scientific">Scleroderma citrinum Foug A</name>
    <dbReference type="NCBI Taxonomy" id="1036808"/>
    <lineage>
        <taxon>Eukaryota</taxon>
        <taxon>Fungi</taxon>
        <taxon>Dikarya</taxon>
        <taxon>Basidiomycota</taxon>
        <taxon>Agaricomycotina</taxon>
        <taxon>Agaricomycetes</taxon>
        <taxon>Agaricomycetidae</taxon>
        <taxon>Boletales</taxon>
        <taxon>Sclerodermatineae</taxon>
        <taxon>Sclerodermataceae</taxon>
        <taxon>Scleroderma</taxon>
    </lineage>
</organism>
<dbReference type="Proteomes" id="UP000053989">
    <property type="component" value="Unassembled WGS sequence"/>
</dbReference>
<dbReference type="InParanoid" id="A0A0C3A9F0"/>
<reference evidence="2" key="2">
    <citation type="submission" date="2015-01" db="EMBL/GenBank/DDBJ databases">
        <title>Evolutionary Origins and Diversification of the Mycorrhizal Mutualists.</title>
        <authorList>
            <consortium name="DOE Joint Genome Institute"/>
            <consortium name="Mycorrhizal Genomics Consortium"/>
            <person name="Kohler A."/>
            <person name="Kuo A."/>
            <person name="Nagy L.G."/>
            <person name="Floudas D."/>
            <person name="Copeland A."/>
            <person name="Barry K.W."/>
            <person name="Cichocki N."/>
            <person name="Veneault-Fourrey C."/>
            <person name="LaButti K."/>
            <person name="Lindquist E.A."/>
            <person name="Lipzen A."/>
            <person name="Lundell T."/>
            <person name="Morin E."/>
            <person name="Murat C."/>
            <person name="Riley R."/>
            <person name="Ohm R."/>
            <person name="Sun H."/>
            <person name="Tunlid A."/>
            <person name="Henrissat B."/>
            <person name="Grigoriev I.V."/>
            <person name="Hibbett D.S."/>
            <person name="Martin F."/>
        </authorList>
    </citation>
    <scope>NUCLEOTIDE SEQUENCE [LARGE SCALE GENOMIC DNA]</scope>
    <source>
        <strain evidence="2">Foug A</strain>
    </source>
</reference>
<evidence type="ECO:0000313" key="1">
    <source>
        <dbReference type="EMBL" id="KIM70368.1"/>
    </source>
</evidence>
<dbReference type="HOGENOM" id="CLU_2943126_0_0_1"/>
<name>A0A0C3A9F0_9AGAM</name>
<protein>
    <submittedName>
        <fullName evidence="1">Uncharacterized protein</fullName>
    </submittedName>
</protein>
<accession>A0A0C3A9F0</accession>
<evidence type="ECO:0000313" key="2">
    <source>
        <dbReference type="Proteomes" id="UP000053989"/>
    </source>
</evidence>
<sequence length="60" mass="6675">MKNRVIPIAIWSCISVEQDERDTAALSTSSRQRGNVHLRGCAGYPVQGRSLSLHLQEKPL</sequence>
<reference evidence="1 2" key="1">
    <citation type="submission" date="2014-04" db="EMBL/GenBank/DDBJ databases">
        <authorList>
            <consortium name="DOE Joint Genome Institute"/>
            <person name="Kuo A."/>
            <person name="Kohler A."/>
            <person name="Nagy L.G."/>
            <person name="Floudas D."/>
            <person name="Copeland A."/>
            <person name="Barry K.W."/>
            <person name="Cichocki N."/>
            <person name="Veneault-Fourrey C."/>
            <person name="LaButti K."/>
            <person name="Lindquist E.A."/>
            <person name="Lipzen A."/>
            <person name="Lundell T."/>
            <person name="Morin E."/>
            <person name="Murat C."/>
            <person name="Sun H."/>
            <person name="Tunlid A."/>
            <person name="Henrissat B."/>
            <person name="Grigoriev I.V."/>
            <person name="Hibbett D.S."/>
            <person name="Martin F."/>
            <person name="Nordberg H.P."/>
            <person name="Cantor M.N."/>
            <person name="Hua S.X."/>
        </authorList>
    </citation>
    <scope>NUCLEOTIDE SEQUENCE [LARGE SCALE GENOMIC DNA]</scope>
    <source>
        <strain evidence="1 2">Foug A</strain>
    </source>
</reference>
<gene>
    <name evidence="1" type="ORF">SCLCIDRAFT_1207710</name>
</gene>
<dbReference type="AlphaFoldDB" id="A0A0C3A9F0"/>
<dbReference type="EMBL" id="KN822005">
    <property type="protein sequence ID" value="KIM70368.1"/>
    <property type="molecule type" value="Genomic_DNA"/>
</dbReference>
<keyword evidence="2" id="KW-1185">Reference proteome</keyword>